<feature type="region of interest" description="Disordered" evidence="1">
    <location>
        <begin position="63"/>
        <end position="154"/>
    </location>
</feature>
<organism evidence="2 3">
    <name type="scientific">Vigna unguiculata</name>
    <name type="common">Cowpea</name>
    <dbReference type="NCBI Taxonomy" id="3917"/>
    <lineage>
        <taxon>Eukaryota</taxon>
        <taxon>Viridiplantae</taxon>
        <taxon>Streptophyta</taxon>
        <taxon>Embryophyta</taxon>
        <taxon>Tracheophyta</taxon>
        <taxon>Spermatophyta</taxon>
        <taxon>Magnoliopsida</taxon>
        <taxon>eudicotyledons</taxon>
        <taxon>Gunneridae</taxon>
        <taxon>Pentapetalae</taxon>
        <taxon>rosids</taxon>
        <taxon>fabids</taxon>
        <taxon>Fabales</taxon>
        <taxon>Fabaceae</taxon>
        <taxon>Papilionoideae</taxon>
        <taxon>50 kb inversion clade</taxon>
        <taxon>NPAAA clade</taxon>
        <taxon>indigoferoid/millettioid clade</taxon>
        <taxon>Phaseoleae</taxon>
        <taxon>Vigna</taxon>
    </lineage>
</organism>
<protein>
    <submittedName>
        <fullName evidence="2">Uncharacterized protein</fullName>
    </submittedName>
</protein>
<sequence>MLISFHQNLSSLLHHSQLCSSSFTCIFFAIPMATVEVVSANVALPEDKIEAPLKGDEVKKEEIVATPTQAPEPVTEETNEETTEVPEEKPSVEVETKEVAEEEVVSETVTEEPRVEKTEEETPKEEAETEEAKENADPDEVKTAEATESKEEDDDFGFGCYCSRKMASLFSNSPMVVRSRDEVYVAAMPLRATKGPPQLLMSAAYSLNFWDFQHFMVIIKPYSPSQVLVFDFQPKDPEDIYVAIAALYGRAVPGTVLVRKLQKLPRNKCWLVGYSSEDAVEIAGEFNKKWETNLRIGLHDCRNYTNSLVKELTGEKDVLERLRKIGG</sequence>
<evidence type="ECO:0000313" key="3">
    <source>
        <dbReference type="Proteomes" id="UP000501690"/>
    </source>
</evidence>
<dbReference type="AlphaFoldDB" id="A0A4D6MMN9"/>
<name>A0A4D6MMN9_VIGUN</name>
<dbReference type="PANTHER" id="PTHR36342">
    <property type="entry name" value="PTB DOMAIN ENGULFMENT ADAPTER"/>
    <property type="match status" value="1"/>
</dbReference>
<evidence type="ECO:0000256" key="1">
    <source>
        <dbReference type="SAM" id="MobiDB-lite"/>
    </source>
</evidence>
<reference evidence="2 3" key="1">
    <citation type="submission" date="2019-04" db="EMBL/GenBank/DDBJ databases">
        <title>An improved genome assembly and genetic linkage map for asparagus bean, Vigna unguiculata ssp. sesquipedialis.</title>
        <authorList>
            <person name="Xia Q."/>
            <person name="Zhang R."/>
            <person name="Dong Y."/>
        </authorList>
    </citation>
    <scope>NUCLEOTIDE SEQUENCE [LARGE SCALE GENOMIC DNA]</scope>
    <source>
        <tissue evidence="2">Leaf</tissue>
    </source>
</reference>
<gene>
    <name evidence="2" type="ORF">DEO72_LG7g3252</name>
</gene>
<dbReference type="Proteomes" id="UP000501690">
    <property type="component" value="Linkage Group LG7"/>
</dbReference>
<evidence type="ECO:0000313" key="2">
    <source>
        <dbReference type="EMBL" id="QCE01951.1"/>
    </source>
</evidence>
<proteinExistence type="predicted"/>
<feature type="compositionally biased region" description="Acidic residues" evidence="1">
    <location>
        <begin position="74"/>
        <end position="85"/>
    </location>
</feature>
<dbReference type="EMBL" id="CP039351">
    <property type="protein sequence ID" value="QCE01951.1"/>
    <property type="molecule type" value="Genomic_DNA"/>
</dbReference>
<accession>A0A4D6MMN9</accession>
<feature type="compositionally biased region" description="Basic and acidic residues" evidence="1">
    <location>
        <begin position="86"/>
        <end position="99"/>
    </location>
</feature>
<dbReference type="PANTHER" id="PTHR36342:SF1">
    <property type="entry name" value="PTB DOMAIN ENGULFMENT ADAPTER"/>
    <property type="match status" value="1"/>
</dbReference>
<feature type="compositionally biased region" description="Basic and acidic residues" evidence="1">
    <location>
        <begin position="111"/>
        <end position="149"/>
    </location>
</feature>
<keyword evidence="3" id="KW-1185">Reference proteome</keyword>